<dbReference type="PANTHER" id="PTHR31109:SF2">
    <property type="entry name" value="RIBOSOME BIOGENESIS PROTEIN SLX9 HOMOLOG"/>
    <property type="match status" value="1"/>
</dbReference>
<dbReference type="AlphaFoldDB" id="A0A1X2GW48"/>
<evidence type="ECO:0000313" key="6">
    <source>
        <dbReference type="EMBL" id="ORX62257.1"/>
    </source>
</evidence>
<evidence type="ECO:0000256" key="3">
    <source>
        <dbReference type="ARBA" id="ARBA00021321"/>
    </source>
</evidence>
<dbReference type="OrthoDB" id="18703at2759"/>
<dbReference type="STRING" id="101127.A0A1X2GW48"/>
<keyword evidence="4" id="KW-0539">Nucleus</keyword>
<dbReference type="Proteomes" id="UP000242146">
    <property type="component" value="Unassembled WGS sequence"/>
</dbReference>
<name>A0A1X2GW48_9FUNG</name>
<keyword evidence="7" id="KW-1185">Reference proteome</keyword>
<accession>A0A1X2GW48</accession>
<dbReference type="Pfam" id="PF15341">
    <property type="entry name" value="SLX9"/>
    <property type="match status" value="1"/>
</dbReference>
<evidence type="ECO:0000256" key="4">
    <source>
        <dbReference type="ARBA" id="ARBA00023242"/>
    </source>
</evidence>
<evidence type="ECO:0000256" key="2">
    <source>
        <dbReference type="ARBA" id="ARBA00011022"/>
    </source>
</evidence>
<dbReference type="GO" id="GO:0005730">
    <property type="term" value="C:nucleolus"/>
    <property type="evidence" value="ECO:0007669"/>
    <property type="project" value="UniProtKB-SubCell"/>
</dbReference>
<dbReference type="EMBL" id="MCGT01000002">
    <property type="protein sequence ID" value="ORX62257.1"/>
    <property type="molecule type" value="Genomic_DNA"/>
</dbReference>
<dbReference type="InterPro" id="IPR028160">
    <property type="entry name" value="Slx9-like"/>
</dbReference>
<comment type="similarity">
    <text evidence="2">Belongs to the SLX9 family.</text>
</comment>
<comment type="subcellular location">
    <subcellularLocation>
        <location evidence="1">Nucleus</location>
        <location evidence="1">Nucleolus</location>
    </subcellularLocation>
</comment>
<feature type="compositionally biased region" description="Basic residues" evidence="5">
    <location>
        <begin position="1"/>
        <end position="10"/>
    </location>
</feature>
<feature type="compositionally biased region" description="Low complexity" evidence="5">
    <location>
        <begin position="11"/>
        <end position="27"/>
    </location>
</feature>
<sequence length="145" mass="16396">MPKVNRKRSSTAKPSSSIASTTKSTISKTDKKKQRHSAWLEKLDHAYTVKKKQERHETRQTALQKGGFDDMDLVLQGLDATKETTAPTPSPTGSHLVSLDKIKSKNKKKNAMLQDIARFQKVLQHDAFKNDPLSTIRQHVQNTFK</sequence>
<dbReference type="GO" id="GO:0030688">
    <property type="term" value="C:preribosome, small subunit precursor"/>
    <property type="evidence" value="ECO:0007669"/>
    <property type="project" value="InterPro"/>
</dbReference>
<dbReference type="GO" id="GO:0000462">
    <property type="term" value="P:maturation of SSU-rRNA from tricistronic rRNA transcript (SSU-rRNA, 5.8S rRNA, LSU-rRNA)"/>
    <property type="evidence" value="ECO:0007669"/>
    <property type="project" value="InterPro"/>
</dbReference>
<comment type="caution">
    <text evidence="6">The sequence shown here is derived from an EMBL/GenBank/DDBJ whole genome shotgun (WGS) entry which is preliminary data.</text>
</comment>
<dbReference type="GO" id="GO:0030686">
    <property type="term" value="C:90S preribosome"/>
    <property type="evidence" value="ECO:0007669"/>
    <property type="project" value="InterPro"/>
</dbReference>
<gene>
    <name evidence="6" type="ORF">DM01DRAFT_299453</name>
</gene>
<organism evidence="6 7">
    <name type="scientific">Hesseltinella vesiculosa</name>
    <dbReference type="NCBI Taxonomy" id="101127"/>
    <lineage>
        <taxon>Eukaryota</taxon>
        <taxon>Fungi</taxon>
        <taxon>Fungi incertae sedis</taxon>
        <taxon>Mucoromycota</taxon>
        <taxon>Mucoromycotina</taxon>
        <taxon>Mucoromycetes</taxon>
        <taxon>Mucorales</taxon>
        <taxon>Cunninghamellaceae</taxon>
        <taxon>Hesseltinella</taxon>
    </lineage>
</organism>
<evidence type="ECO:0000313" key="7">
    <source>
        <dbReference type="Proteomes" id="UP000242146"/>
    </source>
</evidence>
<evidence type="ECO:0000256" key="1">
    <source>
        <dbReference type="ARBA" id="ARBA00004604"/>
    </source>
</evidence>
<reference evidence="6 7" key="1">
    <citation type="submission" date="2016-07" db="EMBL/GenBank/DDBJ databases">
        <title>Pervasive Adenine N6-methylation of Active Genes in Fungi.</title>
        <authorList>
            <consortium name="DOE Joint Genome Institute"/>
            <person name="Mondo S.J."/>
            <person name="Dannebaum R.O."/>
            <person name="Kuo R.C."/>
            <person name="Labutti K."/>
            <person name="Haridas S."/>
            <person name="Kuo A."/>
            <person name="Salamov A."/>
            <person name="Ahrendt S.R."/>
            <person name="Lipzen A."/>
            <person name="Sullivan W."/>
            <person name="Andreopoulos W.B."/>
            <person name="Clum A."/>
            <person name="Lindquist E."/>
            <person name="Daum C."/>
            <person name="Ramamoorthy G.K."/>
            <person name="Gryganskyi A."/>
            <person name="Culley D."/>
            <person name="Magnuson J.K."/>
            <person name="James T.Y."/>
            <person name="O'Malley M.A."/>
            <person name="Stajich J.E."/>
            <person name="Spatafora J.W."/>
            <person name="Visel A."/>
            <person name="Grigoriev I.V."/>
        </authorList>
    </citation>
    <scope>NUCLEOTIDE SEQUENCE [LARGE SCALE GENOMIC DNA]</scope>
    <source>
        <strain evidence="6 7">NRRL 3301</strain>
    </source>
</reference>
<dbReference type="PANTHER" id="PTHR31109">
    <property type="entry name" value="PROTEIN FAM207A"/>
    <property type="match status" value="1"/>
</dbReference>
<protein>
    <recommendedName>
        <fullName evidence="3">Ribosome biogenesis protein SLX9</fullName>
    </recommendedName>
</protein>
<proteinExistence type="inferred from homology"/>
<feature type="region of interest" description="Disordered" evidence="5">
    <location>
        <begin position="1"/>
        <end position="38"/>
    </location>
</feature>
<evidence type="ECO:0000256" key="5">
    <source>
        <dbReference type="SAM" id="MobiDB-lite"/>
    </source>
</evidence>